<evidence type="ECO:0000313" key="9">
    <source>
        <dbReference type="EMBL" id="QUL99683.1"/>
    </source>
</evidence>
<dbReference type="GO" id="GO:0005737">
    <property type="term" value="C:cytoplasm"/>
    <property type="evidence" value="ECO:0007669"/>
    <property type="project" value="UniProtKB-SubCell"/>
</dbReference>
<dbReference type="InterPro" id="IPR004701">
    <property type="entry name" value="PTS_EIIA_man-typ"/>
</dbReference>
<evidence type="ECO:0000256" key="1">
    <source>
        <dbReference type="ARBA" id="ARBA00004496"/>
    </source>
</evidence>
<reference evidence="9" key="2">
    <citation type="journal article" date="2023" name="Biology">
        <title>Prokaryotic Life Associated with Coal-Fire Gas Vents Revealed by Metagenomics.</title>
        <authorList>
            <person name="Kadnikov V.V."/>
            <person name="Mardanov A.V."/>
            <person name="Beletsky A.V."/>
            <person name="Karnachuk O.V."/>
            <person name="Ravin N.V."/>
        </authorList>
    </citation>
    <scope>NUCLEOTIDE SEQUENCE</scope>
    <source>
        <strain evidence="9">Bu02</strain>
    </source>
</reference>
<accession>A0AAT9LG38</accession>
<gene>
    <name evidence="9" type="ORF">IMF26_09080</name>
</gene>
<protein>
    <submittedName>
        <fullName evidence="9">PTS sugar transporter subunit IIA</fullName>
    </submittedName>
</protein>
<dbReference type="PANTHER" id="PTHR33799:SF1">
    <property type="entry name" value="PTS SYSTEM MANNOSE-SPECIFIC EIIAB COMPONENT-RELATED"/>
    <property type="match status" value="1"/>
</dbReference>
<dbReference type="InterPro" id="IPR033887">
    <property type="entry name" value="PTS_IIA_man"/>
</dbReference>
<dbReference type="GO" id="GO:0016301">
    <property type="term" value="F:kinase activity"/>
    <property type="evidence" value="ECO:0007669"/>
    <property type="project" value="UniProtKB-KW"/>
</dbReference>
<keyword evidence="4 9" id="KW-0762">Sugar transport</keyword>
<evidence type="ECO:0000256" key="6">
    <source>
        <dbReference type="ARBA" id="ARBA00022683"/>
    </source>
</evidence>
<dbReference type="Gene3D" id="3.40.50.510">
    <property type="entry name" value="Phosphotransferase system, mannose-type IIA component"/>
    <property type="match status" value="1"/>
</dbReference>
<dbReference type="InterPro" id="IPR036662">
    <property type="entry name" value="PTS_EIIA_man-typ_sf"/>
</dbReference>
<keyword evidence="3" id="KW-0963">Cytoplasm</keyword>
<dbReference type="SUPFAM" id="SSF53062">
    <property type="entry name" value="PTS system fructose IIA component-like"/>
    <property type="match status" value="1"/>
</dbReference>
<organism evidence="9">
    <name type="scientific">Candidatus Fermentithermobacillus carboniphilus</name>
    <dbReference type="NCBI Taxonomy" id="3085328"/>
    <lineage>
        <taxon>Bacteria</taxon>
        <taxon>Bacillati</taxon>
        <taxon>Bacillota</taxon>
        <taxon>Candidatus Fermentithermobacillia</taxon>
        <taxon>Candidatus Fermentithermobacillales</taxon>
        <taxon>Candidatus Fermentithermobacillaceae</taxon>
        <taxon>Candidatus Fermentithermobacillus</taxon>
    </lineage>
</organism>
<reference evidence="9" key="1">
    <citation type="submission" date="2020-10" db="EMBL/GenBank/DDBJ databases">
        <authorList>
            <person name="Kadnikov V."/>
            <person name="Beletsky A.V."/>
            <person name="Mardanov A.V."/>
            <person name="Karnachuk O.V."/>
            <person name="Ravin N.V."/>
        </authorList>
    </citation>
    <scope>NUCLEOTIDE SEQUENCE</scope>
    <source>
        <strain evidence="9">Bu02</strain>
    </source>
</reference>
<dbReference type="PROSITE" id="PS51096">
    <property type="entry name" value="PTS_EIIA_TYPE_4"/>
    <property type="match status" value="1"/>
</dbReference>
<dbReference type="EMBL" id="CP062796">
    <property type="protein sequence ID" value="QUL99683.1"/>
    <property type="molecule type" value="Genomic_DNA"/>
</dbReference>
<evidence type="ECO:0000256" key="7">
    <source>
        <dbReference type="ARBA" id="ARBA00022777"/>
    </source>
</evidence>
<evidence type="ECO:0000256" key="3">
    <source>
        <dbReference type="ARBA" id="ARBA00022490"/>
    </source>
</evidence>
<dbReference type="KEGG" id="fcz:IMF26_09080"/>
<dbReference type="GO" id="GO:0016020">
    <property type="term" value="C:membrane"/>
    <property type="evidence" value="ECO:0007669"/>
    <property type="project" value="InterPro"/>
</dbReference>
<dbReference type="InterPro" id="IPR051471">
    <property type="entry name" value="Bacterial_PTS_sugar_comp"/>
</dbReference>
<evidence type="ECO:0000259" key="8">
    <source>
        <dbReference type="PROSITE" id="PS51096"/>
    </source>
</evidence>
<keyword evidence="5" id="KW-0808">Transferase</keyword>
<dbReference type="GO" id="GO:0009401">
    <property type="term" value="P:phosphoenolpyruvate-dependent sugar phosphotransferase system"/>
    <property type="evidence" value="ECO:0007669"/>
    <property type="project" value="UniProtKB-KW"/>
</dbReference>
<dbReference type="CDD" id="cd00006">
    <property type="entry name" value="PTS_IIA_man"/>
    <property type="match status" value="1"/>
</dbReference>
<sequence length="144" mass="15408">MDSTKIQDETEVPGIVILTHGRVGEELIRSAEMIIGKMEKVIAVSLGAGEDPGDYRERVSNVLAKMPRGSIVMTDLFGGTPSNTAAVLSKDYSVSVISGLNLPMLIEAVNLRQTLSGEELAKAVEAAGRDGVKNILEILRQQTD</sequence>
<evidence type="ECO:0000256" key="2">
    <source>
        <dbReference type="ARBA" id="ARBA00022448"/>
    </source>
</evidence>
<keyword evidence="2" id="KW-0813">Transport</keyword>
<name>A0AAT9LG38_9FIRM</name>
<keyword evidence="7" id="KW-0418">Kinase</keyword>
<evidence type="ECO:0000256" key="5">
    <source>
        <dbReference type="ARBA" id="ARBA00022679"/>
    </source>
</evidence>
<feature type="domain" description="PTS EIIA type-4" evidence="8">
    <location>
        <begin position="12"/>
        <end position="132"/>
    </location>
</feature>
<keyword evidence="6" id="KW-0598">Phosphotransferase system</keyword>
<proteinExistence type="predicted"/>
<comment type="subcellular location">
    <subcellularLocation>
        <location evidence="1">Cytoplasm</location>
    </subcellularLocation>
</comment>
<dbReference type="Pfam" id="PF03610">
    <property type="entry name" value="EIIA-man"/>
    <property type="match status" value="1"/>
</dbReference>
<evidence type="ECO:0000256" key="4">
    <source>
        <dbReference type="ARBA" id="ARBA00022597"/>
    </source>
</evidence>
<dbReference type="AlphaFoldDB" id="A0AAT9LG38"/>
<dbReference type="PANTHER" id="PTHR33799">
    <property type="entry name" value="PTS PERMEASE-RELATED-RELATED"/>
    <property type="match status" value="1"/>
</dbReference>